<reference evidence="1" key="3">
    <citation type="submission" date="2025-09" db="UniProtKB">
        <authorList>
            <consortium name="Ensembl"/>
        </authorList>
    </citation>
    <scope>IDENTIFICATION</scope>
</reference>
<dbReference type="SUPFAM" id="SSF53098">
    <property type="entry name" value="Ribonuclease H-like"/>
    <property type="match status" value="1"/>
</dbReference>
<dbReference type="AlphaFoldDB" id="H3B901"/>
<dbReference type="GeneTree" id="ENSGT00950000182812"/>
<evidence type="ECO:0000313" key="1">
    <source>
        <dbReference type="Ensembl" id="ENSLACP00000018372.1"/>
    </source>
</evidence>
<dbReference type="InParanoid" id="H3B901"/>
<dbReference type="PANTHER" id="PTHR45913:SF21">
    <property type="entry name" value="DUF4371 DOMAIN-CONTAINING PROTEIN"/>
    <property type="match status" value="1"/>
</dbReference>
<evidence type="ECO:0000313" key="2">
    <source>
        <dbReference type="Proteomes" id="UP000008672"/>
    </source>
</evidence>
<name>H3B901_LATCH</name>
<protein>
    <recommendedName>
        <fullName evidence="3">HAT C-terminal dimerisation domain-containing protein</fullName>
    </recommendedName>
</protein>
<evidence type="ECO:0008006" key="3">
    <source>
        <dbReference type="Google" id="ProtNLM"/>
    </source>
</evidence>
<organism evidence="1 2">
    <name type="scientific">Latimeria chalumnae</name>
    <name type="common">Coelacanth</name>
    <dbReference type="NCBI Taxonomy" id="7897"/>
    <lineage>
        <taxon>Eukaryota</taxon>
        <taxon>Metazoa</taxon>
        <taxon>Chordata</taxon>
        <taxon>Craniata</taxon>
        <taxon>Vertebrata</taxon>
        <taxon>Euteleostomi</taxon>
        <taxon>Coelacanthiformes</taxon>
        <taxon>Coelacanthidae</taxon>
        <taxon>Latimeria</taxon>
    </lineage>
</organism>
<keyword evidence="2" id="KW-1185">Reference proteome</keyword>
<accession>H3B901</accession>
<dbReference type="eggNOG" id="ENOG502QS6T">
    <property type="taxonomic scope" value="Eukaryota"/>
</dbReference>
<dbReference type="STRING" id="7897.ENSLACP00000018372"/>
<dbReference type="Ensembl" id="ENSLACT00000018505.1">
    <property type="protein sequence ID" value="ENSLACP00000018372.1"/>
    <property type="gene ID" value="ENSLACG00000016182.1"/>
</dbReference>
<sequence length="352" mass="40821">TGGAPNMRGKEKGLLGLMRKQNSLFHCIIHQEALVSKLKNGEMQIVMQLVVKVVNFIVSRALNHKLIADYEAECGELVMHNEVRWWSRGRVLEKFLGLLPLIHEFLESKGKGEKELEDPGWIIKLSFLTDIMRHLNALSLQLQGKRKLPSDMLRVVTAFQCKITTLFIPDLCSNCFVHFPKLKSVTSDNPDLLSHYQYKSFVCILEELREEFESRFKDVREYKELFNFIENPFHESVSSLSLVLTDLGANRAKVESKIVEIQMDGIMKSELKAGVYHFWNMVPDAQKVLSIFVSTYTCESTFSTMLTMNIVKRKQRNKLTNEHLDCITRIAMMDYKYCMKKKVKEQKTHFRS</sequence>
<reference evidence="2" key="1">
    <citation type="submission" date="2011-08" db="EMBL/GenBank/DDBJ databases">
        <title>The draft genome of Latimeria chalumnae.</title>
        <authorList>
            <person name="Di Palma F."/>
            <person name="Alfoldi J."/>
            <person name="Johnson J."/>
            <person name="Berlin A."/>
            <person name="Gnerre S."/>
            <person name="Jaffe D."/>
            <person name="MacCallum I."/>
            <person name="Young S."/>
            <person name="Walker B.J."/>
            <person name="Lander E."/>
            <person name="Lindblad-Toh K."/>
        </authorList>
    </citation>
    <scope>NUCLEOTIDE SEQUENCE [LARGE SCALE GENOMIC DNA]</scope>
    <source>
        <strain evidence="2">Wild caught</strain>
    </source>
</reference>
<dbReference type="InterPro" id="IPR012337">
    <property type="entry name" value="RNaseH-like_sf"/>
</dbReference>
<dbReference type="OMA" id="RECELHE"/>
<dbReference type="Proteomes" id="UP000008672">
    <property type="component" value="Unassembled WGS sequence"/>
</dbReference>
<dbReference type="PANTHER" id="PTHR45913">
    <property type="entry name" value="EPM2A-INTERACTING PROTEIN 1"/>
    <property type="match status" value="1"/>
</dbReference>
<proteinExistence type="predicted"/>
<reference evidence="1" key="2">
    <citation type="submission" date="2025-08" db="UniProtKB">
        <authorList>
            <consortium name="Ensembl"/>
        </authorList>
    </citation>
    <scope>IDENTIFICATION</scope>
</reference>
<dbReference type="EMBL" id="AFYH01080306">
    <property type="status" value="NOT_ANNOTATED_CDS"/>
    <property type="molecule type" value="Genomic_DNA"/>
</dbReference>
<dbReference type="HOGENOM" id="CLU_021316_1_1_1"/>